<dbReference type="Proteomes" id="UP000507470">
    <property type="component" value="Unassembled WGS sequence"/>
</dbReference>
<organism evidence="1 2">
    <name type="scientific">Mytilus coruscus</name>
    <name type="common">Sea mussel</name>
    <dbReference type="NCBI Taxonomy" id="42192"/>
    <lineage>
        <taxon>Eukaryota</taxon>
        <taxon>Metazoa</taxon>
        <taxon>Spiralia</taxon>
        <taxon>Lophotrochozoa</taxon>
        <taxon>Mollusca</taxon>
        <taxon>Bivalvia</taxon>
        <taxon>Autobranchia</taxon>
        <taxon>Pteriomorphia</taxon>
        <taxon>Mytilida</taxon>
        <taxon>Mytiloidea</taxon>
        <taxon>Mytilidae</taxon>
        <taxon>Mytilinae</taxon>
        <taxon>Mytilus</taxon>
    </lineage>
</organism>
<keyword evidence="2" id="KW-1185">Reference proteome</keyword>
<proteinExistence type="predicted"/>
<dbReference type="InterPro" id="IPR052580">
    <property type="entry name" value="Lipid_Hydrolase"/>
</dbReference>
<protein>
    <submittedName>
        <fullName evidence="1">Uncharacterized protein</fullName>
    </submittedName>
</protein>
<evidence type="ECO:0000313" key="2">
    <source>
        <dbReference type="Proteomes" id="UP000507470"/>
    </source>
</evidence>
<evidence type="ECO:0000313" key="1">
    <source>
        <dbReference type="EMBL" id="CAC5380547.1"/>
    </source>
</evidence>
<dbReference type="PANTHER" id="PTHR46394:SF1">
    <property type="entry name" value="PNPLA DOMAIN-CONTAINING PROTEIN"/>
    <property type="match status" value="1"/>
</dbReference>
<accession>A0A6J8BEP6</accession>
<gene>
    <name evidence="1" type="ORF">MCOR_16481</name>
</gene>
<dbReference type="AlphaFoldDB" id="A0A6J8BEP6"/>
<dbReference type="OrthoDB" id="412240at2759"/>
<reference evidence="1 2" key="1">
    <citation type="submission" date="2020-06" db="EMBL/GenBank/DDBJ databases">
        <authorList>
            <person name="Li R."/>
            <person name="Bekaert M."/>
        </authorList>
    </citation>
    <scope>NUCLEOTIDE SEQUENCE [LARGE SCALE GENOMIC DNA]</scope>
    <source>
        <strain evidence="2">wild</strain>
    </source>
</reference>
<dbReference type="PANTHER" id="PTHR46394">
    <property type="entry name" value="ANNEXIN"/>
    <property type="match status" value="1"/>
</dbReference>
<name>A0A6J8BEP6_MYTCO</name>
<dbReference type="EMBL" id="CACVKT020002893">
    <property type="protein sequence ID" value="CAC5380547.1"/>
    <property type="molecule type" value="Genomic_DNA"/>
</dbReference>
<sequence length="180" mass="20888">MYKGFIENMSDESKIDRDRFAVFTSVPNLLAGYGINSEDKFEEWMGTLLTLKTGDPDIKFGEIVFRELVNYLENAGISLKDMYLGHTRRQVTGVFSYVWHIAMGMHENTRRIHFKNKDVDRTVGINTTGFDVKEKDKDFMVDQGERSTLKYLNSYVEKQTLPKVSAVELKNRKIPMKTRN</sequence>